<evidence type="ECO:0000256" key="8">
    <source>
        <dbReference type="ARBA" id="ARBA00023004"/>
    </source>
</evidence>
<evidence type="ECO:0000256" key="4">
    <source>
        <dbReference type="ARBA" id="ARBA00022452"/>
    </source>
</evidence>
<dbReference type="Gene3D" id="2.170.130.10">
    <property type="entry name" value="TonB-dependent receptor, plug domain"/>
    <property type="match status" value="1"/>
</dbReference>
<keyword evidence="19" id="KW-1185">Reference proteome</keyword>
<evidence type="ECO:0000256" key="10">
    <source>
        <dbReference type="ARBA" id="ARBA00023077"/>
    </source>
</evidence>
<evidence type="ECO:0000256" key="9">
    <source>
        <dbReference type="ARBA" id="ARBA00023065"/>
    </source>
</evidence>
<gene>
    <name evidence="18" type="ORF">E9531_00600</name>
</gene>
<evidence type="ECO:0000256" key="12">
    <source>
        <dbReference type="ARBA" id="ARBA00023170"/>
    </source>
</evidence>
<dbReference type="PANTHER" id="PTHR32552">
    <property type="entry name" value="FERRICHROME IRON RECEPTOR-RELATED"/>
    <property type="match status" value="1"/>
</dbReference>
<keyword evidence="3 14" id="KW-0813">Transport</keyword>
<keyword evidence="12 18" id="KW-0675">Receptor</keyword>
<dbReference type="CDD" id="cd01347">
    <property type="entry name" value="ligand_gated_channel"/>
    <property type="match status" value="1"/>
</dbReference>
<dbReference type="NCBIfam" id="TIGR01783">
    <property type="entry name" value="TonB-siderophor"/>
    <property type="match status" value="1"/>
</dbReference>
<feature type="short sequence motif" description="TonB C-terminal box" evidence="15">
    <location>
        <begin position="853"/>
        <end position="870"/>
    </location>
</feature>
<evidence type="ECO:0000256" key="6">
    <source>
        <dbReference type="ARBA" id="ARBA00022692"/>
    </source>
</evidence>
<dbReference type="InterPro" id="IPR039426">
    <property type="entry name" value="TonB-dep_rcpt-like"/>
</dbReference>
<dbReference type="InterPro" id="IPR010105">
    <property type="entry name" value="TonB_sidphr_rcpt"/>
</dbReference>
<keyword evidence="4 14" id="KW-1134">Transmembrane beta strand</keyword>
<dbReference type="InterPro" id="IPR037066">
    <property type="entry name" value="Plug_dom_sf"/>
</dbReference>
<dbReference type="Gene3D" id="2.40.170.20">
    <property type="entry name" value="TonB-dependent receptor, beta-barrel domain"/>
    <property type="match status" value="1"/>
</dbReference>
<reference evidence="18 19" key="1">
    <citation type="journal article" date="2015" name="Antonie Van Leeuwenhoek">
        <title>Lampropedia puyangensis sp. nov., isolated from symptomatic bark of Populus ? euramericana canker and emended description of Lampropedia hyalina (Ehrenberg 1832) Lee et al. 2004.</title>
        <authorList>
            <person name="Li Y."/>
            <person name="Wang T."/>
            <person name="Piao C.G."/>
            <person name="Wang L.F."/>
            <person name="Tian G.Z."/>
            <person name="Zhu T.H."/>
            <person name="Guo M.W."/>
        </authorList>
    </citation>
    <scope>NUCLEOTIDE SEQUENCE [LARGE SCALE GENOMIC DNA]</scope>
    <source>
        <strain evidence="18 19">2-bin</strain>
    </source>
</reference>
<accession>A0A4S8FCJ4</accession>
<evidence type="ECO:0000256" key="7">
    <source>
        <dbReference type="ARBA" id="ARBA00022729"/>
    </source>
</evidence>
<dbReference type="InterPro" id="IPR012910">
    <property type="entry name" value="Plug_dom"/>
</dbReference>
<dbReference type="Pfam" id="PF00593">
    <property type="entry name" value="TonB_dep_Rec_b-barrel"/>
    <property type="match status" value="1"/>
</dbReference>
<dbReference type="InterPro" id="IPR010917">
    <property type="entry name" value="TonB_rcpt_CS"/>
</dbReference>
<dbReference type="PANTHER" id="PTHR32552:SF74">
    <property type="entry name" value="HYDROXAMATE SIDEROPHORE RECEPTOR FHUE"/>
    <property type="match status" value="1"/>
</dbReference>
<dbReference type="Pfam" id="PF07715">
    <property type="entry name" value="Plug"/>
    <property type="match status" value="1"/>
</dbReference>
<dbReference type="PROSITE" id="PS52016">
    <property type="entry name" value="TONB_DEPENDENT_REC_3"/>
    <property type="match status" value="1"/>
</dbReference>
<protein>
    <submittedName>
        <fullName evidence="18">TonB-dependent siderophore receptor</fullName>
    </submittedName>
</protein>
<evidence type="ECO:0000256" key="1">
    <source>
        <dbReference type="ARBA" id="ARBA00004571"/>
    </source>
</evidence>
<dbReference type="InterPro" id="IPR036942">
    <property type="entry name" value="Beta-barrel_TonB_sf"/>
</dbReference>
<dbReference type="InterPro" id="IPR011662">
    <property type="entry name" value="Secretin/TonB_short_N"/>
</dbReference>
<dbReference type="Proteomes" id="UP000308917">
    <property type="component" value="Unassembled WGS sequence"/>
</dbReference>
<keyword evidence="8" id="KW-0408">Iron</keyword>
<dbReference type="OrthoDB" id="9790771at2"/>
<evidence type="ECO:0000256" key="14">
    <source>
        <dbReference type="PROSITE-ProRule" id="PRU01360"/>
    </source>
</evidence>
<dbReference type="SUPFAM" id="SSF56935">
    <property type="entry name" value="Porins"/>
    <property type="match status" value="1"/>
</dbReference>
<organism evidence="18 19">
    <name type="scientific">Lampropedia puyangensis</name>
    <dbReference type="NCBI Taxonomy" id="1330072"/>
    <lineage>
        <taxon>Bacteria</taxon>
        <taxon>Pseudomonadati</taxon>
        <taxon>Pseudomonadota</taxon>
        <taxon>Betaproteobacteria</taxon>
        <taxon>Burkholderiales</taxon>
        <taxon>Comamonadaceae</taxon>
        <taxon>Lampropedia</taxon>
    </lineage>
</organism>
<dbReference type="Gene3D" id="3.55.50.30">
    <property type="match status" value="1"/>
</dbReference>
<keyword evidence="9" id="KW-0406">Ion transport</keyword>
<evidence type="ECO:0000256" key="2">
    <source>
        <dbReference type="ARBA" id="ARBA00009810"/>
    </source>
</evidence>
<keyword evidence="10 16" id="KW-0798">TonB box</keyword>
<dbReference type="RefSeq" id="WP_136571799.1">
    <property type="nucleotide sequence ID" value="NZ_STFG01000001.1"/>
</dbReference>
<evidence type="ECO:0000256" key="13">
    <source>
        <dbReference type="ARBA" id="ARBA00023237"/>
    </source>
</evidence>
<keyword evidence="5" id="KW-0410">Iron transport</keyword>
<evidence type="ECO:0000256" key="15">
    <source>
        <dbReference type="PROSITE-ProRule" id="PRU10144"/>
    </source>
</evidence>
<dbReference type="GO" id="GO:0009279">
    <property type="term" value="C:cell outer membrane"/>
    <property type="evidence" value="ECO:0007669"/>
    <property type="project" value="UniProtKB-SubCell"/>
</dbReference>
<dbReference type="AlphaFoldDB" id="A0A4S8FCJ4"/>
<name>A0A4S8FCJ4_9BURK</name>
<dbReference type="GO" id="GO:0015891">
    <property type="term" value="P:siderophore transport"/>
    <property type="evidence" value="ECO:0007669"/>
    <property type="project" value="InterPro"/>
</dbReference>
<dbReference type="Pfam" id="PF07660">
    <property type="entry name" value="STN"/>
    <property type="match status" value="1"/>
</dbReference>
<comment type="similarity">
    <text evidence="2 14 16">Belongs to the TonB-dependent receptor family.</text>
</comment>
<feature type="domain" description="Secretin/TonB short N-terminal" evidence="17">
    <location>
        <begin position="93"/>
        <end position="144"/>
    </location>
</feature>
<dbReference type="PROSITE" id="PS01156">
    <property type="entry name" value="TONB_DEPENDENT_REC_2"/>
    <property type="match status" value="1"/>
</dbReference>
<comment type="subcellular location">
    <subcellularLocation>
        <location evidence="1 14">Cell outer membrane</location>
        <topology evidence="1 14">Multi-pass membrane protein</topology>
    </subcellularLocation>
</comment>
<dbReference type="SMART" id="SM00965">
    <property type="entry name" value="STN"/>
    <property type="match status" value="1"/>
</dbReference>
<keyword evidence="6 14" id="KW-0812">Transmembrane</keyword>
<comment type="caution">
    <text evidence="18">The sequence shown here is derived from an EMBL/GenBank/DDBJ whole genome shotgun (WGS) entry which is preliminary data.</text>
</comment>
<dbReference type="GO" id="GO:0015344">
    <property type="term" value="F:siderophore uptake transmembrane transporter activity"/>
    <property type="evidence" value="ECO:0007669"/>
    <property type="project" value="TreeGrafter"/>
</dbReference>
<evidence type="ECO:0000256" key="3">
    <source>
        <dbReference type="ARBA" id="ARBA00022448"/>
    </source>
</evidence>
<dbReference type="InterPro" id="IPR000531">
    <property type="entry name" value="Beta-barrel_TonB"/>
</dbReference>
<dbReference type="EMBL" id="STFG01000001">
    <property type="protein sequence ID" value="THU05087.1"/>
    <property type="molecule type" value="Genomic_DNA"/>
</dbReference>
<keyword evidence="11 14" id="KW-0472">Membrane</keyword>
<evidence type="ECO:0000256" key="11">
    <source>
        <dbReference type="ARBA" id="ARBA00023136"/>
    </source>
</evidence>
<keyword evidence="7" id="KW-0732">Signal</keyword>
<sequence>MRRFSRQLGKTSLPTLPPRWPLAFATSFSPSLKPSTLAVRAAILGLVFGLGVLPVAQAQQGSPEGTRAAQWHFDVGAGGLGDVLAQFAAAAGVQLVFDPASVAGQWSRGLQGRYTVQQAFELLLQGTGWQVQGQGEKAYALRKIASAENANGTALPEVVVTATGWDGLTEGTGSYAAKTVSLGKSNQALREVPRSVSVITRSQLNDQRIASFDDVVEQLPGVTLLATDGWGSGGYYSRGHTISNFLIDGAPARAKTEGDFTFNTSMAKYDSVQFLHGPDGLFSGNGQPSGTMNLIRKKPTAQQQFKTAASIGSWQNYLGEVDFSTPVTQDGRIRTRVVASYNDRHKFYDNAHRKDGVFYGVASVDLTAFSTVNLGFSQDRKRGSGHDSATAFPRYVTGELLDLPRSIGLPAFAFLNSDSRNYFVEWNHHFNDAWSLAVNASTTRSSTDVLIPFYNGAVDPVTGAGSTIFQWTDQYSGDVRSRAMDARLSGHVDAFNRKHRVLLGADYVRTHNTGAISSVRDVGGMPIDWNTFNPGAMTQYSTDAPASFRNNLNLQKGLYGFAELALTDNLKWVLGGRYARYDNTDARGRLNRPVVPTISRNDGYFLPYYALVYDIASDWTVFVSRAESFEDQSRYYSAQHRALDPTKGVSYEVGIKGEHLSGQLQSSLTLYRTKRNNYAVKVSDDPSFDTYGASCCYSGDGRFESRGIEVQVSGELTPAWQVNAGYAYDDNSTQYGEDTGQRYASFTPRHTLRVWSSYRLSQALPGLRLGGGVRMQSEHFREGSVKGWNPQGGPDGLGAFDGPTQSYRFTDPGRAVWNVFAEYPFSKHWTAGINVNNVFDKKYLQSVGTISGANMYGEPRSVYFTLRGSF</sequence>
<evidence type="ECO:0000256" key="5">
    <source>
        <dbReference type="ARBA" id="ARBA00022496"/>
    </source>
</evidence>
<evidence type="ECO:0000256" key="16">
    <source>
        <dbReference type="RuleBase" id="RU003357"/>
    </source>
</evidence>
<proteinExistence type="inferred from homology"/>
<evidence type="ECO:0000313" key="18">
    <source>
        <dbReference type="EMBL" id="THU05087.1"/>
    </source>
</evidence>
<keyword evidence="13 14" id="KW-0998">Cell outer membrane</keyword>
<dbReference type="GO" id="GO:0038023">
    <property type="term" value="F:signaling receptor activity"/>
    <property type="evidence" value="ECO:0007669"/>
    <property type="project" value="InterPro"/>
</dbReference>
<evidence type="ECO:0000313" key="19">
    <source>
        <dbReference type="Proteomes" id="UP000308917"/>
    </source>
</evidence>
<evidence type="ECO:0000259" key="17">
    <source>
        <dbReference type="SMART" id="SM00965"/>
    </source>
</evidence>